<evidence type="ECO:0008006" key="3">
    <source>
        <dbReference type="Google" id="ProtNLM"/>
    </source>
</evidence>
<sequence>MSHRYNRRAFLVGLTGSSLGLAGCASRGEAGGLTGPTFDSLVSDVSIGSRDVVVELASSDVTEVVLIAPDGTVFDSQQVQTGTSIVRFQIIEFDSGSNITSHYLPGTYDLVVVADDSEFRQELSLVPDVQITGVRQYREGNSSFDLARIVFTAKNAGTGPTWVYDATFEDAPNYTANNDLINEPSIPYVELPTSEGDYIMSSGEEQSYLITSNPLAFPETESNYERQFQPFVMQIGIADSSSIETTLIPTYGGNQVALSQVDRVVYSRVGLEIERPERNV</sequence>
<keyword evidence="2" id="KW-1185">Reference proteome</keyword>
<proteinExistence type="predicted"/>
<dbReference type="PROSITE" id="PS51257">
    <property type="entry name" value="PROKAR_LIPOPROTEIN"/>
    <property type="match status" value="1"/>
</dbReference>
<dbReference type="EMBL" id="JAMQON010000004">
    <property type="protein sequence ID" value="MDS0260525.1"/>
    <property type="molecule type" value="Genomic_DNA"/>
</dbReference>
<dbReference type="RefSeq" id="WP_310920231.1">
    <property type="nucleotide sequence ID" value="NZ_JAMQON010000004.1"/>
</dbReference>
<name>A0ABU2FFP1_9EURY</name>
<gene>
    <name evidence="1" type="ORF">NDI56_14055</name>
</gene>
<dbReference type="Proteomes" id="UP001259659">
    <property type="component" value="Unassembled WGS sequence"/>
</dbReference>
<protein>
    <recommendedName>
        <fullName evidence="3">DUF4382 domain-containing protein</fullName>
    </recommendedName>
</protein>
<accession>A0ABU2FFP1</accession>
<evidence type="ECO:0000313" key="1">
    <source>
        <dbReference type="EMBL" id="MDS0260525.1"/>
    </source>
</evidence>
<reference evidence="1 2" key="1">
    <citation type="submission" date="2022-06" db="EMBL/GenBank/DDBJ databases">
        <title>Haloarcula sp. a new haloarchaeum isolate from saline soil.</title>
        <authorList>
            <person name="Strakova D."/>
            <person name="Galisteo C."/>
            <person name="Sanchez-Porro C."/>
            <person name="Ventosa A."/>
        </authorList>
    </citation>
    <scope>NUCLEOTIDE SEQUENCE [LARGE SCALE GENOMIC DNA]</scope>
    <source>
        <strain evidence="1 2">S1CR25-12</strain>
    </source>
</reference>
<comment type="caution">
    <text evidence="1">The sequence shown here is derived from an EMBL/GenBank/DDBJ whole genome shotgun (WGS) entry which is preliminary data.</text>
</comment>
<organism evidence="1 2">
    <name type="scientific">Haloarcula saliterrae</name>
    <dbReference type="NCBI Taxonomy" id="2950534"/>
    <lineage>
        <taxon>Archaea</taxon>
        <taxon>Methanobacteriati</taxon>
        <taxon>Methanobacteriota</taxon>
        <taxon>Stenosarchaea group</taxon>
        <taxon>Halobacteria</taxon>
        <taxon>Halobacteriales</taxon>
        <taxon>Haloarculaceae</taxon>
        <taxon>Haloarcula</taxon>
    </lineage>
</organism>
<evidence type="ECO:0000313" key="2">
    <source>
        <dbReference type="Proteomes" id="UP001259659"/>
    </source>
</evidence>